<dbReference type="CDD" id="cd14014">
    <property type="entry name" value="STKc_PknB_like"/>
    <property type="match status" value="1"/>
</dbReference>
<evidence type="ECO:0000256" key="1">
    <source>
        <dbReference type="ARBA" id="ARBA00022679"/>
    </source>
</evidence>
<keyword evidence="9" id="KW-0723">Serine/threonine-protein kinase</keyword>
<feature type="transmembrane region" description="Helical" evidence="7">
    <location>
        <begin position="324"/>
        <end position="346"/>
    </location>
</feature>
<dbReference type="PROSITE" id="PS50011">
    <property type="entry name" value="PROTEIN_KINASE_DOM"/>
    <property type="match status" value="1"/>
</dbReference>
<organism evidence="9 10">
    <name type="scientific">Parafrankia colletiae</name>
    <dbReference type="NCBI Taxonomy" id="573497"/>
    <lineage>
        <taxon>Bacteria</taxon>
        <taxon>Bacillati</taxon>
        <taxon>Actinomycetota</taxon>
        <taxon>Actinomycetes</taxon>
        <taxon>Frankiales</taxon>
        <taxon>Frankiaceae</taxon>
        <taxon>Parafrankia</taxon>
    </lineage>
</organism>
<feature type="binding site" evidence="5">
    <location>
        <position position="43"/>
    </location>
    <ligand>
        <name>ATP</name>
        <dbReference type="ChEBI" id="CHEBI:30616"/>
    </ligand>
</feature>
<keyword evidence="10" id="KW-1185">Reference proteome</keyword>
<keyword evidence="3 9" id="KW-0418">Kinase</keyword>
<evidence type="ECO:0000256" key="5">
    <source>
        <dbReference type="PROSITE-ProRule" id="PRU10141"/>
    </source>
</evidence>
<dbReference type="RefSeq" id="WP_071081917.1">
    <property type="nucleotide sequence ID" value="NZ_MBLM01000002.1"/>
</dbReference>
<dbReference type="GO" id="GO:0004674">
    <property type="term" value="F:protein serine/threonine kinase activity"/>
    <property type="evidence" value="ECO:0007669"/>
    <property type="project" value="UniProtKB-KW"/>
</dbReference>
<feature type="domain" description="Protein kinase" evidence="8">
    <location>
        <begin position="15"/>
        <end position="278"/>
    </location>
</feature>
<evidence type="ECO:0000256" key="4">
    <source>
        <dbReference type="ARBA" id="ARBA00022840"/>
    </source>
</evidence>
<keyword evidence="7" id="KW-0812">Transmembrane</keyword>
<dbReference type="Proteomes" id="UP000179627">
    <property type="component" value="Unassembled WGS sequence"/>
</dbReference>
<dbReference type="PROSITE" id="PS00107">
    <property type="entry name" value="PROTEIN_KINASE_ATP"/>
    <property type="match status" value="1"/>
</dbReference>
<dbReference type="InterPro" id="IPR000719">
    <property type="entry name" value="Prot_kinase_dom"/>
</dbReference>
<evidence type="ECO:0000259" key="8">
    <source>
        <dbReference type="PROSITE" id="PS50011"/>
    </source>
</evidence>
<dbReference type="InterPro" id="IPR017441">
    <property type="entry name" value="Protein_kinase_ATP_BS"/>
</dbReference>
<dbReference type="Gene3D" id="3.30.200.20">
    <property type="entry name" value="Phosphorylase Kinase, domain 1"/>
    <property type="match status" value="1"/>
</dbReference>
<dbReference type="GO" id="GO:0005524">
    <property type="term" value="F:ATP binding"/>
    <property type="evidence" value="ECO:0007669"/>
    <property type="project" value="UniProtKB-UniRule"/>
</dbReference>
<evidence type="ECO:0000256" key="3">
    <source>
        <dbReference type="ARBA" id="ARBA00022777"/>
    </source>
</evidence>
<evidence type="ECO:0000256" key="2">
    <source>
        <dbReference type="ARBA" id="ARBA00022741"/>
    </source>
</evidence>
<proteinExistence type="predicted"/>
<keyword evidence="1" id="KW-0808">Transferase</keyword>
<reference evidence="10" key="1">
    <citation type="submission" date="2016-07" db="EMBL/GenBank/DDBJ databases">
        <title>Sequence Frankia sp. strain CcI1.17.</title>
        <authorList>
            <person name="Ghodhbane-Gtari F."/>
            <person name="Swanson E."/>
            <person name="Gueddou A."/>
            <person name="Morris K."/>
            <person name="Hezbri K."/>
            <person name="Ktari A."/>
            <person name="Nouioui I."/>
            <person name="Abebe-Akele F."/>
            <person name="Simpson S."/>
            <person name="Thomas K."/>
            <person name="Gtari M."/>
            <person name="Tisa L.S."/>
            <person name="Hurst S."/>
        </authorList>
    </citation>
    <scope>NUCLEOTIDE SEQUENCE [LARGE SCALE GENOMIC DNA]</scope>
    <source>
        <strain evidence="10">Cc1.17</strain>
    </source>
</reference>
<dbReference type="InterPro" id="IPR008271">
    <property type="entry name" value="Ser/Thr_kinase_AS"/>
</dbReference>
<accession>A0A1S1RJZ8</accession>
<dbReference type="EMBL" id="MBLM01000002">
    <property type="protein sequence ID" value="OHV46377.1"/>
    <property type="molecule type" value="Genomic_DNA"/>
</dbReference>
<evidence type="ECO:0000256" key="7">
    <source>
        <dbReference type="SAM" id="Phobius"/>
    </source>
</evidence>
<keyword evidence="7" id="KW-1133">Transmembrane helix</keyword>
<evidence type="ECO:0000313" key="10">
    <source>
        <dbReference type="Proteomes" id="UP000179627"/>
    </source>
</evidence>
<dbReference type="PANTHER" id="PTHR43289">
    <property type="entry name" value="MITOGEN-ACTIVATED PROTEIN KINASE KINASE KINASE 20-RELATED"/>
    <property type="match status" value="1"/>
</dbReference>
<dbReference type="SMART" id="SM00220">
    <property type="entry name" value="S_TKc"/>
    <property type="match status" value="1"/>
</dbReference>
<dbReference type="InterPro" id="IPR011009">
    <property type="entry name" value="Kinase-like_dom_sf"/>
</dbReference>
<feature type="compositionally biased region" description="Gly residues" evidence="6">
    <location>
        <begin position="351"/>
        <end position="360"/>
    </location>
</feature>
<dbReference type="Pfam" id="PF00069">
    <property type="entry name" value="Pkinase"/>
    <property type="match status" value="1"/>
</dbReference>
<feature type="region of interest" description="Disordered" evidence="6">
    <location>
        <begin position="351"/>
        <end position="391"/>
    </location>
</feature>
<evidence type="ECO:0000313" key="9">
    <source>
        <dbReference type="EMBL" id="OHV46377.1"/>
    </source>
</evidence>
<comment type="caution">
    <text evidence="9">The sequence shown here is derived from an EMBL/GenBank/DDBJ whole genome shotgun (WGS) entry which is preliminary data.</text>
</comment>
<evidence type="ECO:0000256" key="6">
    <source>
        <dbReference type="SAM" id="MobiDB-lite"/>
    </source>
</evidence>
<dbReference type="PANTHER" id="PTHR43289:SF34">
    <property type="entry name" value="SERINE_THREONINE-PROTEIN KINASE YBDM-RELATED"/>
    <property type="match status" value="1"/>
</dbReference>
<name>A0A1S1RJZ8_9ACTN</name>
<gene>
    <name evidence="9" type="ORF">CC117_01690</name>
</gene>
<keyword evidence="2 5" id="KW-0547">Nucleotide-binding</keyword>
<dbReference type="PROSITE" id="PS00108">
    <property type="entry name" value="PROTEIN_KINASE_ST"/>
    <property type="match status" value="1"/>
</dbReference>
<dbReference type="Gene3D" id="1.10.510.10">
    <property type="entry name" value="Transferase(Phosphotransferase) domain 1"/>
    <property type="match status" value="1"/>
</dbReference>
<dbReference type="AlphaFoldDB" id="A0A1S1RJZ8"/>
<keyword evidence="4 5" id="KW-0067">ATP-binding</keyword>
<dbReference type="SUPFAM" id="SSF56112">
    <property type="entry name" value="Protein kinase-like (PK-like)"/>
    <property type="match status" value="1"/>
</dbReference>
<sequence length="522" mass="52591">MKSLGSDDPQAAGAYRLLGILGSGGMGRVYLARSPGGRTVAVKVIRPEFAGDPAFRARFRREVEAARRVSGRWTARVLDADADADAPYLVTAYIPGPSLLDAVRRHGPLPPRTVRALGAGLAEALEAVHAAGVVHRDLKPSNVLITVDGPTVIDFGIARAVDATVLTQAGALIGSPAFVSPEQITGGEVGPASDVFALGSVLAFAATGAGPFAGAGTPAVMYGILTAEPQLAAVPPDLRGTVEACLHKAPQGRPRPAEIRRALAPDGTGAAALWADWLPPDLVSGLVRQAVDVLDLDTGDTGVTGVIAYSPPPVPTRAGGDRRALAVVAAVGALCLTIIVTAVVLLGSRGSRGSGDGAAEGTGLASSAPRAPIDDSGATTTRPGELPDGYAGSWEGRIVSRLGVAQNMVITLQPGGTGQTIGHSETTLLGLEALGGAGSTGIRCVGDQELVGLSEPASAGAPPAVVLRDIPGTGDNPTLLPGVSLCTSGGTSRLSLSAAGELVFQSEEDDAGRPTGTLRRRG</sequence>
<keyword evidence="7" id="KW-0472">Membrane</keyword>
<feature type="unsure residue" description="D or N" evidence="9">
    <location>
        <position position="79"/>
    </location>
</feature>
<dbReference type="OrthoDB" id="9762169at2"/>
<protein>
    <submittedName>
        <fullName evidence="9">Serine/threonine protein kinase</fullName>
    </submittedName>
</protein>